<dbReference type="GO" id="GO:0003677">
    <property type="term" value="F:DNA binding"/>
    <property type="evidence" value="ECO:0007669"/>
    <property type="project" value="UniProtKB-UniRule"/>
</dbReference>
<dbReference type="Proteomes" id="UP000018936">
    <property type="component" value="Unassembled WGS sequence"/>
</dbReference>
<evidence type="ECO:0000259" key="3">
    <source>
        <dbReference type="PROSITE" id="PS50071"/>
    </source>
</evidence>
<comment type="subcellular location">
    <subcellularLocation>
        <location evidence="1 2">Nucleus</location>
    </subcellularLocation>
</comment>
<dbReference type="InterPro" id="IPR009057">
    <property type="entry name" value="Homeodomain-like_sf"/>
</dbReference>
<dbReference type="GO" id="GO:0006357">
    <property type="term" value="P:regulation of transcription by RNA polymerase II"/>
    <property type="evidence" value="ECO:0007669"/>
    <property type="project" value="TreeGrafter"/>
</dbReference>
<gene>
    <name evidence="4" type="primary">DBX2</name>
    <name evidence="4" type="ORF">L345_15235</name>
</gene>
<dbReference type="PROSITE" id="PS50071">
    <property type="entry name" value="HOMEOBOX_2"/>
    <property type="match status" value="1"/>
</dbReference>
<keyword evidence="1 2" id="KW-0371">Homeobox</keyword>
<protein>
    <submittedName>
        <fullName evidence="4">Homeobox protein DBX2</fullName>
    </submittedName>
</protein>
<dbReference type="InterPro" id="IPR001356">
    <property type="entry name" value="HD"/>
</dbReference>
<comment type="caution">
    <text evidence="4">The sequence shown here is derived from an EMBL/GenBank/DDBJ whole genome shotgun (WGS) entry which is preliminary data.</text>
</comment>
<keyword evidence="1 2" id="KW-0539">Nucleus</keyword>
<evidence type="ECO:0000313" key="5">
    <source>
        <dbReference type="Proteomes" id="UP000018936"/>
    </source>
</evidence>
<feature type="DNA-binding region" description="Homeobox" evidence="1">
    <location>
        <begin position="19"/>
        <end position="34"/>
    </location>
</feature>
<dbReference type="Pfam" id="PF00046">
    <property type="entry name" value="Homeodomain"/>
    <property type="match status" value="1"/>
</dbReference>
<proteinExistence type="predicted"/>
<organism evidence="4 5">
    <name type="scientific">Ophiophagus hannah</name>
    <name type="common">King cobra</name>
    <name type="synonym">Naja hannah</name>
    <dbReference type="NCBI Taxonomy" id="8665"/>
    <lineage>
        <taxon>Eukaryota</taxon>
        <taxon>Metazoa</taxon>
        <taxon>Chordata</taxon>
        <taxon>Craniata</taxon>
        <taxon>Vertebrata</taxon>
        <taxon>Euteleostomi</taxon>
        <taxon>Lepidosauria</taxon>
        <taxon>Squamata</taxon>
        <taxon>Bifurcata</taxon>
        <taxon>Unidentata</taxon>
        <taxon>Episquamata</taxon>
        <taxon>Toxicofera</taxon>
        <taxon>Serpentes</taxon>
        <taxon>Colubroidea</taxon>
        <taxon>Elapidae</taxon>
        <taxon>Elapinae</taxon>
        <taxon>Ophiophagus</taxon>
    </lineage>
</organism>
<name>V8NBV2_OPHHA</name>
<dbReference type="InterPro" id="IPR051662">
    <property type="entry name" value="H2.0_Homeobox_NeuralPatt"/>
</dbReference>
<reference evidence="4 5" key="1">
    <citation type="journal article" date="2013" name="Proc. Natl. Acad. Sci. U.S.A.">
        <title>The king cobra genome reveals dynamic gene evolution and adaptation in the snake venom system.</title>
        <authorList>
            <person name="Vonk F.J."/>
            <person name="Casewell N.R."/>
            <person name="Henkel C.V."/>
            <person name="Heimberg A.M."/>
            <person name="Jansen H.J."/>
            <person name="McCleary R.J."/>
            <person name="Kerkkamp H.M."/>
            <person name="Vos R.A."/>
            <person name="Guerreiro I."/>
            <person name="Calvete J.J."/>
            <person name="Wuster W."/>
            <person name="Woods A.E."/>
            <person name="Logan J.M."/>
            <person name="Harrison R.A."/>
            <person name="Castoe T.A."/>
            <person name="de Koning A.P."/>
            <person name="Pollock D.D."/>
            <person name="Yandell M."/>
            <person name="Calderon D."/>
            <person name="Renjifo C."/>
            <person name="Currier R.B."/>
            <person name="Salgado D."/>
            <person name="Pla D."/>
            <person name="Sanz L."/>
            <person name="Hyder A.S."/>
            <person name="Ribeiro J.M."/>
            <person name="Arntzen J.W."/>
            <person name="van den Thillart G.E."/>
            <person name="Boetzer M."/>
            <person name="Pirovano W."/>
            <person name="Dirks R.P."/>
            <person name="Spaink H.P."/>
            <person name="Duboule D."/>
            <person name="McGlinn E."/>
            <person name="Kini R.M."/>
            <person name="Richardson M.K."/>
        </authorList>
    </citation>
    <scope>NUCLEOTIDE SEQUENCE</scope>
    <source>
        <tissue evidence="4">Blood</tissue>
    </source>
</reference>
<evidence type="ECO:0000313" key="4">
    <source>
        <dbReference type="EMBL" id="ETE59037.1"/>
    </source>
</evidence>
<dbReference type="EMBL" id="AZIM01005951">
    <property type="protein sequence ID" value="ETE59037.1"/>
    <property type="molecule type" value="Genomic_DNA"/>
</dbReference>
<dbReference type="CDD" id="cd00086">
    <property type="entry name" value="homeodomain"/>
    <property type="match status" value="1"/>
</dbReference>
<dbReference type="AlphaFoldDB" id="V8NBV2"/>
<evidence type="ECO:0000256" key="2">
    <source>
        <dbReference type="RuleBase" id="RU000682"/>
    </source>
</evidence>
<feature type="domain" description="Homeobox" evidence="3">
    <location>
        <begin position="17"/>
        <end position="33"/>
    </location>
</feature>
<feature type="non-terminal residue" evidence="4">
    <location>
        <position position="1"/>
    </location>
</feature>
<dbReference type="Gene3D" id="1.10.10.60">
    <property type="entry name" value="Homeodomain-like"/>
    <property type="match status" value="1"/>
</dbReference>
<accession>V8NBV2</accession>
<keyword evidence="1 2" id="KW-0238">DNA-binding</keyword>
<evidence type="ECO:0000256" key="1">
    <source>
        <dbReference type="PROSITE-ProRule" id="PRU00108"/>
    </source>
</evidence>
<dbReference type="OrthoDB" id="6159439at2759"/>
<sequence length="128" mass="15210">MYTWQNYLTSKRLVPVSQVKIWFQNRRMKWKNSKEKEVLSNRGLSEEGLQEMYVSRCLNFSSSPCPLWEMPQQQSSSRWQNFPECAGRQSNRISLYLYQERGTVEKEVFCKNSDSKNDDKPLLEVNSN</sequence>
<dbReference type="SUPFAM" id="SSF46689">
    <property type="entry name" value="Homeodomain-like"/>
    <property type="match status" value="1"/>
</dbReference>
<dbReference type="GO" id="GO:0005634">
    <property type="term" value="C:nucleus"/>
    <property type="evidence" value="ECO:0007669"/>
    <property type="project" value="UniProtKB-SubCell"/>
</dbReference>
<dbReference type="PANTHER" id="PTHR24331">
    <property type="entry name" value="DBX"/>
    <property type="match status" value="1"/>
</dbReference>
<keyword evidence="5" id="KW-1185">Reference proteome</keyword>
<dbReference type="PANTHER" id="PTHR24331:SF4">
    <property type="entry name" value="HOMEOBOX PROTEIN DBX2"/>
    <property type="match status" value="1"/>
</dbReference>